<feature type="compositionally biased region" description="Low complexity" evidence="1">
    <location>
        <begin position="275"/>
        <end position="300"/>
    </location>
</feature>
<evidence type="ECO:0000313" key="3">
    <source>
        <dbReference type="Proteomes" id="UP001189429"/>
    </source>
</evidence>
<feature type="compositionally biased region" description="Basic and acidic residues" evidence="1">
    <location>
        <begin position="301"/>
        <end position="337"/>
    </location>
</feature>
<reference evidence="2" key="1">
    <citation type="submission" date="2023-10" db="EMBL/GenBank/DDBJ databases">
        <authorList>
            <person name="Chen Y."/>
            <person name="Shah S."/>
            <person name="Dougan E. K."/>
            <person name="Thang M."/>
            <person name="Chan C."/>
        </authorList>
    </citation>
    <scope>NUCLEOTIDE SEQUENCE [LARGE SCALE GENOMIC DNA]</scope>
</reference>
<comment type="caution">
    <text evidence="2">The sequence shown here is derived from an EMBL/GenBank/DDBJ whole genome shotgun (WGS) entry which is preliminary data.</text>
</comment>
<dbReference type="Proteomes" id="UP001189429">
    <property type="component" value="Unassembled WGS sequence"/>
</dbReference>
<feature type="region of interest" description="Disordered" evidence="1">
    <location>
        <begin position="265"/>
        <end position="358"/>
    </location>
</feature>
<accession>A0ABN9WHD3</accession>
<evidence type="ECO:0000313" key="2">
    <source>
        <dbReference type="EMBL" id="CAK0885873.1"/>
    </source>
</evidence>
<protein>
    <submittedName>
        <fullName evidence="2">Uncharacterized protein</fullName>
    </submittedName>
</protein>
<dbReference type="EMBL" id="CAUYUJ010018726">
    <property type="protein sequence ID" value="CAK0885873.1"/>
    <property type="molecule type" value="Genomic_DNA"/>
</dbReference>
<sequence length="412" mass="45571">MEHCGCESDSRPGPRAWDMLSRMVGNKDMMVMEVGVKTPTPRAANATARNLTAALRPHSHASRAGCCGSCGTRRSLNGARLLFSRDEAASVAAAGMWRRPPQERRPLRVGGYGGDAGRSATEGLLPTAPDGCRTDRDGPSQDLAWNIAILQRLALRNPQDLKRLVHAIAVFWLVAASAFFKHATGIIMKDLSAEFGEEAGEWQRSLELFLEVGRRDLESTSVGHNYALSACRQGKRWRHGFEIMMAKRDFEPDFRLKQDLEAQSRGLERAPLPEPSSRTTPSPEGTTSGSGSSSSGSSASRTDKRRQEERRLEEERLRREQEQQEKREKREFDKSGKAPEPSTWVVKKGLPEGEGDDMFTLKAGTTLETMRKAAEESTPAAWASPTGRRRAQVVPQAQRQRLHAVDQVPTEA</sequence>
<name>A0ABN9WHD3_9DINO</name>
<keyword evidence="3" id="KW-1185">Reference proteome</keyword>
<proteinExistence type="predicted"/>
<feature type="region of interest" description="Disordered" evidence="1">
    <location>
        <begin position="371"/>
        <end position="390"/>
    </location>
</feature>
<evidence type="ECO:0000256" key="1">
    <source>
        <dbReference type="SAM" id="MobiDB-lite"/>
    </source>
</evidence>
<gene>
    <name evidence="2" type="ORF">PCOR1329_LOCUS67366</name>
</gene>
<organism evidence="2 3">
    <name type="scientific">Prorocentrum cordatum</name>
    <dbReference type="NCBI Taxonomy" id="2364126"/>
    <lineage>
        <taxon>Eukaryota</taxon>
        <taxon>Sar</taxon>
        <taxon>Alveolata</taxon>
        <taxon>Dinophyceae</taxon>
        <taxon>Prorocentrales</taxon>
        <taxon>Prorocentraceae</taxon>
        <taxon>Prorocentrum</taxon>
    </lineage>
</organism>